<organism evidence="3 4">
    <name type="scientific">Spirosoma pollinicola</name>
    <dbReference type="NCBI Taxonomy" id="2057025"/>
    <lineage>
        <taxon>Bacteria</taxon>
        <taxon>Pseudomonadati</taxon>
        <taxon>Bacteroidota</taxon>
        <taxon>Cytophagia</taxon>
        <taxon>Cytophagales</taxon>
        <taxon>Cytophagaceae</taxon>
        <taxon>Spirosoma</taxon>
    </lineage>
</organism>
<feature type="domain" description="Response regulatory" evidence="2">
    <location>
        <begin position="6"/>
        <end position="128"/>
    </location>
</feature>
<dbReference type="PROSITE" id="PS50110">
    <property type="entry name" value="RESPONSE_REGULATORY"/>
    <property type="match status" value="1"/>
</dbReference>
<feature type="modified residue" description="4-aspartylphosphate" evidence="1">
    <location>
        <position position="60"/>
    </location>
</feature>
<evidence type="ECO:0000256" key="1">
    <source>
        <dbReference type="PROSITE-ProRule" id="PRU00169"/>
    </source>
</evidence>
<reference evidence="3 4" key="1">
    <citation type="submission" date="2017-11" db="EMBL/GenBank/DDBJ databases">
        <title>Taxonomic description and genome sequences of Spirosoma HA7 sp. nov., isolated from pollen microhabitat of Corylus avellana.</title>
        <authorList>
            <person name="Ambika Manirajan B."/>
            <person name="Suarez C."/>
            <person name="Ratering S."/>
            <person name="Geissler-Plaum R."/>
            <person name="Cardinale M."/>
            <person name="Sylvia S."/>
        </authorList>
    </citation>
    <scope>NUCLEOTIDE SEQUENCE [LARGE SCALE GENOMIC DNA]</scope>
    <source>
        <strain evidence="3 4">HA7</strain>
    </source>
</reference>
<name>A0A2K8ZAW2_9BACT</name>
<evidence type="ECO:0000313" key="3">
    <source>
        <dbReference type="EMBL" id="AUD07013.1"/>
    </source>
</evidence>
<protein>
    <submittedName>
        <fullName evidence="3">Response regulator</fullName>
    </submittedName>
</protein>
<keyword evidence="1" id="KW-0597">Phosphoprotein</keyword>
<gene>
    <name evidence="3" type="ORF">CWM47_37450</name>
</gene>
<dbReference type="Gene3D" id="3.40.50.2300">
    <property type="match status" value="1"/>
</dbReference>
<dbReference type="KEGG" id="spir:CWM47_37450"/>
<sequence length="151" mass="17105">MPGTFPILLVDDDPHIADLLNRSARDHFPEAVFIHVISFADASRYLSDLTGRGPVLVLLDINLSIGPSGMEFLHLIRTHPQGTLLPVVILSSSQEEVDKKAAWLAGATAFTQKPDTYSGWKQYVSQLRNYWYQTATVPRVWFEREDQENHE</sequence>
<keyword evidence="4" id="KW-1185">Reference proteome</keyword>
<dbReference type="InterPro" id="IPR052893">
    <property type="entry name" value="TCS_response_regulator"/>
</dbReference>
<dbReference type="Pfam" id="PF00072">
    <property type="entry name" value="Response_reg"/>
    <property type="match status" value="1"/>
</dbReference>
<dbReference type="SMART" id="SM00448">
    <property type="entry name" value="REC"/>
    <property type="match status" value="1"/>
</dbReference>
<dbReference type="Proteomes" id="UP000232883">
    <property type="component" value="Chromosome"/>
</dbReference>
<dbReference type="RefSeq" id="WP_100993554.1">
    <property type="nucleotide sequence ID" value="NZ_CP025096.1"/>
</dbReference>
<proteinExistence type="predicted"/>
<dbReference type="EMBL" id="CP025096">
    <property type="protein sequence ID" value="AUD07013.1"/>
    <property type="molecule type" value="Genomic_DNA"/>
</dbReference>
<dbReference type="InterPro" id="IPR011006">
    <property type="entry name" value="CheY-like_superfamily"/>
</dbReference>
<dbReference type="OrthoDB" id="963430at2"/>
<dbReference type="SUPFAM" id="SSF52172">
    <property type="entry name" value="CheY-like"/>
    <property type="match status" value="1"/>
</dbReference>
<dbReference type="AlphaFoldDB" id="A0A2K8ZAW2"/>
<dbReference type="GO" id="GO:0000160">
    <property type="term" value="P:phosphorelay signal transduction system"/>
    <property type="evidence" value="ECO:0007669"/>
    <property type="project" value="InterPro"/>
</dbReference>
<evidence type="ECO:0000259" key="2">
    <source>
        <dbReference type="PROSITE" id="PS50110"/>
    </source>
</evidence>
<evidence type="ECO:0000313" key="4">
    <source>
        <dbReference type="Proteomes" id="UP000232883"/>
    </source>
</evidence>
<dbReference type="PANTHER" id="PTHR44520">
    <property type="entry name" value="RESPONSE REGULATOR RCP1-RELATED"/>
    <property type="match status" value="1"/>
</dbReference>
<dbReference type="InterPro" id="IPR001789">
    <property type="entry name" value="Sig_transdc_resp-reg_receiver"/>
</dbReference>
<accession>A0A2K8ZAW2</accession>